<reference evidence="2" key="1">
    <citation type="submission" date="2020-05" db="EMBL/GenBank/DDBJ databases">
        <authorList>
            <person name="Zhu T."/>
            <person name="Keshari N."/>
            <person name="Lu X."/>
        </authorList>
    </citation>
    <scope>NUCLEOTIDE SEQUENCE</scope>
    <source>
        <strain evidence="2">NK1-22</strain>
    </source>
</reference>
<dbReference type="GO" id="GO:0008081">
    <property type="term" value="F:phosphoric diester hydrolase activity"/>
    <property type="evidence" value="ECO:0007669"/>
    <property type="project" value="InterPro"/>
</dbReference>
<dbReference type="InterPro" id="IPR017946">
    <property type="entry name" value="PLC-like_Pdiesterase_TIM-brl"/>
</dbReference>
<dbReference type="KEGG" id="tog:HNI00_17990"/>
<dbReference type="RefSeq" id="WP_316788121.1">
    <property type="nucleotide sequence ID" value="NZ_CP053540.1"/>
</dbReference>
<dbReference type="Gene3D" id="3.20.20.190">
    <property type="entry name" value="Phosphatidylinositol (PI) phosphodiesterase"/>
    <property type="match status" value="1"/>
</dbReference>
<dbReference type="EMBL" id="CP053540">
    <property type="protein sequence ID" value="WOB44831.1"/>
    <property type="molecule type" value="Genomic_DNA"/>
</dbReference>
<dbReference type="Pfam" id="PF03009">
    <property type="entry name" value="GDPD"/>
    <property type="match status" value="1"/>
</dbReference>
<accession>A0AA97BDX0</accession>
<organism evidence="2">
    <name type="scientific">Thermoleptolyngbya oregonensis NK1-22</name>
    <dbReference type="NCBI Taxonomy" id="2547457"/>
    <lineage>
        <taxon>Bacteria</taxon>
        <taxon>Bacillati</taxon>
        <taxon>Cyanobacteriota</taxon>
        <taxon>Cyanophyceae</taxon>
        <taxon>Oculatellales</taxon>
        <taxon>Oculatellaceae</taxon>
        <taxon>Thermoleptolyngbya</taxon>
    </lineage>
</organism>
<sequence length="258" mass="29272">MGTVDYGLNDSALEWTSMQPLIIAHRGASANAKENTLSAFERAIAFGADMVEFDVRRTKDRVLVIYHDADVNEKPIRKLTYSELHILDPDIPTLTEVVDLCKGKIRLDVELKEAGYEKQVMEILRPAFDAESMVVTSFHPFAIRRVKQHYPDVKAGFLFGHGTVKFCKSFRLNAKSVRDRVREMRADFIAPNWQLLSHSLLSQVVMGDRPVWVWTVNDEPLMTDLLGDRRIQGIITDRPDVGMQIRAAHPDAVLTGRL</sequence>
<dbReference type="InterPro" id="IPR030395">
    <property type="entry name" value="GP_PDE_dom"/>
</dbReference>
<dbReference type="PANTHER" id="PTHR46211">
    <property type="entry name" value="GLYCEROPHOSPHORYL DIESTER PHOSPHODIESTERASE"/>
    <property type="match status" value="1"/>
</dbReference>
<dbReference type="AlphaFoldDB" id="A0AA97BDX0"/>
<dbReference type="PANTHER" id="PTHR46211:SF1">
    <property type="entry name" value="GLYCEROPHOSPHODIESTER PHOSPHODIESTERASE, CYTOPLASMIC"/>
    <property type="match status" value="1"/>
</dbReference>
<dbReference type="GO" id="GO:0006629">
    <property type="term" value="P:lipid metabolic process"/>
    <property type="evidence" value="ECO:0007669"/>
    <property type="project" value="InterPro"/>
</dbReference>
<evidence type="ECO:0000313" key="2">
    <source>
        <dbReference type="EMBL" id="WOB44831.1"/>
    </source>
</evidence>
<dbReference type="PROSITE" id="PS51704">
    <property type="entry name" value="GP_PDE"/>
    <property type="match status" value="1"/>
</dbReference>
<evidence type="ECO:0000259" key="1">
    <source>
        <dbReference type="PROSITE" id="PS51704"/>
    </source>
</evidence>
<feature type="domain" description="GP-PDE" evidence="1">
    <location>
        <begin position="20"/>
        <end position="246"/>
    </location>
</feature>
<proteinExistence type="predicted"/>
<dbReference type="SUPFAM" id="SSF51695">
    <property type="entry name" value="PLC-like phosphodiesterases"/>
    <property type="match status" value="1"/>
</dbReference>
<gene>
    <name evidence="2" type="ORF">HNI00_17990</name>
</gene>
<name>A0AA97BDX0_9CYAN</name>
<dbReference type="CDD" id="cd08556">
    <property type="entry name" value="GDPD"/>
    <property type="match status" value="1"/>
</dbReference>
<protein>
    <submittedName>
        <fullName evidence="2">Glycerophosphodiester phosphodiesterase</fullName>
    </submittedName>
</protein>